<feature type="transmembrane region" description="Helical" evidence="1">
    <location>
        <begin position="106"/>
        <end position="125"/>
    </location>
</feature>
<evidence type="ECO:0000313" key="5">
    <source>
        <dbReference type="Proteomes" id="UP000186547"/>
    </source>
</evidence>
<dbReference type="AlphaFoldDB" id="M0LMJ1"/>
<keyword evidence="1" id="KW-0472">Membrane</keyword>
<proteinExistence type="predicted"/>
<dbReference type="eggNOG" id="arCOG10815">
    <property type="taxonomic scope" value="Archaea"/>
</dbReference>
<keyword evidence="1" id="KW-0812">Transmembrane</keyword>
<sequence>MIPLTAVDQAGAAVEPIDRLNSSASLVVAMDAGQRRQWGLLVGCLLVTGIVYLGLIPRLVLEGDGSRAVRYVGLGWVPYTCLFYVVGRLFSTPETLPNMRAADAGLGLFLVALLLSLGLDAWGFTPEAVPAAHALQAVAVFVGLALFGWGLGRRSKAIATKTDADTERRSSE</sequence>
<evidence type="ECO:0000313" key="3">
    <source>
        <dbReference type="EMBL" id="EMA33245.1"/>
    </source>
</evidence>
<keyword evidence="1" id="KW-1133">Transmembrane helix</keyword>
<feature type="transmembrane region" description="Helical" evidence="1">
    <location>
        <begin position="68"/>
        <end position="86"/>
    </location>
</feature>
<organism evidence="3 4">
    <name type="scientific">Natronobacterium lacisalsi AJ5</name>
    <dbReference type="NCBI Taxonomy" id="358396"/>
    <lineage>
        <taxon>Archaea</taxon>
        <taxon>Methanobacteriati</taxon>
        <taxon>Methanobacteriota</taxon>
        <taxon>Stenosarchaea group</taxon>
        <taxon>Halobacteria</taxon>
        <taxon>Halobacteriales</taxon>
        <taxon>Natrialbaceae</taxon>
        <taxon>Natronobacterium</taxon>
    </lineage>
</organism>
<reference evidence="2" key="3">
    <citation type="submission" date="2017-01" db="EMBL/GenBank/DDBJ databases">
        <authorList>
            <person name="Mah S.A."/>
            <person name="Swanson W.J."/>
            <person name="Moy G.W."/>
            <person name="Vacquier V.D."/>
        </authorList>
    </citation>
    <scope>NUCLEOTIDE SEQUENCE</scope>
    <source>
        <strain evidence="2">AJ5</strain>
    </source>
</reference>
<protein>
    <submittedName>
        <fullName evidence="3">Uncharacterized protein</fullName>
    </submittedName>
</protein>
<name>M0LMJ1_NATLA</name>
<evidence type="ECO:0000313" key="4">
    <source>
        <dbReference type="Proteomes" id="UP000011555"/>
    </source>
</evidence>
<accession>M0LMJ1</accession>
<dbReference type="Proteomes" id="UP000011555">
    <property type="component" value="Unassembled WGS sequence"/>
</dbReference>
<reference evidence="2 5" key="1">
    <citation type="journal article" date="2011" name="J. Bacteriol.">
        <title>Genome sequence of Halobiforma lacisalsi AJ5, an extremely halophilic archaeon which harbors a bop gene.</title>
        <authorList>
            <person name="Jiang X."/>
            <person name="Wang S."/>
            <person name="Cheng H."/>
            <person name="Huo Y."/>
            <person name="Zhang X."/>
            <person name="Zhu X."/>
            <person name="Han X."/>
            <person name="Ni P."/>
            <person name="Wu M."/>
        </authorList>
    </citation>
    <scope>NUCLEOTIDE SEQUENCE [LARGE SCALE GENOMIC DNA]</scope>
    <source>
        <strain evidence="2 5">AJ5</strain>
    </source>
</reference>
<gene>
    <name evidence="3" type="ORF">C445_09363</name>
    <name evidence="2" type="ORF">CHINAEXTREME_12075</name>
</gene>
<dbReference type="Proteomes" id="UP000186547">
    <property type="component" value="Chromosome"/>
</dbReference>
<evidence type="ECO:0000313" key="2">
    <source>
        <dbReference type="EMBL" id="APW98469.1"/>
    </source>
</evidence>
<keyword evidence="4" id="KW-1185">Reference proteome</keyword>
<feature type="transmembrane region" description="Helical" evidence="1">
    <location>
        <begin position="131"/>
        <end position="151"/>
    </location>
</feature>
<reference evidence="3 4" key="2">
    <citation type="journal article" date="2014" name="PLoS Genet.">
        <title>Phylogenetically driven sequencing of extremely halophilic archaea reveals strategies for static and dynamic osmo-response.</title>
        <authorList>
            <person name="Becker E.A."/>
            <person name="Seitzer P.M."/>
            <person name="Tritt A."/>
            <person name="Larsen D."/>
            <person name="Krusor M."/>
            <person name="Yao A.I."/>
            <person name="Wu D."/>
            <person name="Madern D."/>
            <person name="Eisen J.A."/>
            <person name="Darling A.E."/>
            <person name="Facciotti M.T."/>
        </authorList>
    </citation>
    <scope>NUCLEOTIDE SEQUENCE [LARGE SCALE GENOMIC DNA]</scope>
    <source>
        <strain evidence="3 4">AJ5</strain>
    </source>
</reference>
<evidence type="ECO:0000256" key="1">
    <source>
        <dbReference type="SAM" id="Phobius"/>
    </source>
</evidence>
<feature type="transmembrane region" description="Helical" evidence="1">
    <location>
        <begin position="38"/>
        <end position="56"/>
    </location>
</feature>
<dbReference type="EMBL" id="CP019285">
    <property type="protein sequence ID" value="APW98469.1"/>
    <property type="molecule type" value="Genomic_DNA"/>
</dbReference>
<dbReference type="EMBL" id="AOLZ01000037">
    <property type="protein sequence ID" value="EMA33245.1"/>
    <property type="molecule type" value="Genomic_DNA"/>
</dbReference>
<dbReference type="KEGG" id="hlc:CHINAEXTREME12075"/>